<dbReference type="GO" id="GO:0003677">
    <property type="term" value="F:DNA binding"/>
    <property type="evidence" value="ECO:0007669"/>
    <property type="project" value="UniProtKB-KW"/>
</dbReference>
<dbReference type="SMART" id="SM00530">
    <property type="entry name" value="HTH_XRE"/>
    <property type="match status" value="1"/>
</dbReference>
<dbReference type="SUPFAM" id="SSF47413">
    <property type="entry name" value="lambda repressor-like DNA-binding domains"/>
    <property type="match status" value="1"/>
</dbReference>
<dbReference type="Proteomes" id="UP000199572">
    <property type="component" value="Unassembled WGS sequence"/>
</dbReference>
<dbReference type="PROSITE" id="PS50943">
    <property type="entry name" value="HTH_CROC1"/>
    <property type="match status" value="1"/>
</dbReference>
<keyword evidence="4" id="KW-1185">Reference proteome</keyword>
<sequence length="81" mass="9137">MMSELNLFKLNLGKRIAFLREQRGLTQAQLGSFINKDFQSISRVENGRTGISAFALKQLADALSVTMNEIVDFTEIRSNNK</sequence>
<gene>
    <name evidence="3" type="ORF">SAMN04488023_110134</name>
</gene>
<reference evidence="3 4" key="1">
    <citation type="submission" date="2016-10" db="EMBL/GenBank/DDBJ databases">
        <authorList>
            <person name="de Groot N.N."/>
        </authorList>
    </citation>
    <scope>NUCLEOTIDE SEQUENCE [LARGE SCALE GENOMIC DNA]</scope>
    <source>
        <strain evidence="3 4">DSM 18610</strain>
    </source>
</reference>
<evidence type="ECO:0000313" key="3">
    <source>
        <dbReference type="EMBL" id="SER52340.1"/>
    </source>
</evidence>
<accession>A0A1H9PW18</accession>
<dbReference type="PANTHER" id="PTHR46558:SF11">
    <property type="entry name" value="HTH-TYPE TRANSCRIPTIONAL REGULATOR XRE"/>
    <property type="match status" value="1"/>
</dbReference>
<dbReference type="EMBL" id="FOGG01000010">
    <property type="protein sequence ID" value="SER52340.1"/>
    <property type="molecule type" value="Genomic_DNA"/>
</dbReference>
<proteinExistence type="predicted"/>
<evidence type="ECO:0000313" key="4">
    <source>
        <dbReference type="Proteomes" id="UP000199572"/>
    </source>
</evidence>
<protein>
    <submittedName>
        <fullName evidence="3">Helix-turn-helix domain-containing protein</fullName>
    </submittedName>
</protein>
<dbReference type="STRING" id="390241.SAMN04488023_110134"/>
<organism evidence="3 4">
    <name type="scientific">Pedobacter rhizosphaerae</name>
    <dbReference type="NCBI Taxonomy" id="390241"/>
    <lineage>
        <taxon>Bacteria</taxon>
        <taxon>Pseudomonadati</taxon>
        <taxon>Bacteroidota</taxon>
        <taxon>Sphingobacteriia</taxon>
        <taxon>Sphingobacteriales</taxon>
        <taxon>Sphingobacteriaceae</taxon>
        <taxon>Pedobacter</taxon>
    </lineage>
</organism>
<feature type="domain" description="HTH cro/C1-type" evidence="2">
    <location>
        <begin position="16"/>
        <end position="70"/>
    </location>
</feature>
<dbReference type="PANTHER" id="PTHR46558">
    <property type="entry name" value="TRACRIPTIONAL REGULATORY PROTEIN-RELATED-RELATED"/>
    <property type="match status" value="1"/>
</dbReference>
<evidence type="ECO:0000256" key="1">
    <source>
        <dbReference type="ARBA" id="ARBA00023125"/>
    </source>
</evidence>
<name>A0A1H9PW18_9SPHI</name>
<dbReference type="InterPro" id="IPR010982">
    <property type="entry name" value="Lambda_DNA-bd_dom_sf"/>
</dbReference>
<dbReference type="OrthoDB" id="2902336at2"/>
<dbReference type="CDD" id="cd00093">
    <property type="entry name" value="HTH_XRE"/>
    <property type="match status" value="1"/>
</dbReference>
<dbReference type="AlphaFoldDB" id="A0A1H9PW18"/>
<dbReference type="Gene3D" id="1.10.260.40">
    <property type="entry name" value="lambda repressor-like DNA-binding domains"/>
    <property type="match status" value="1"/>
</dbReference>
<evidence type="ECO:0000259" key="2">
    <source>
        <dbReference type="PROSITE" id="PS50943"/>
    </source>
</evidence>
<keyword evidence="1" id="KW-0238">DNA-binding</keyword>
<dbReference type="RefSeq" id="WP_090883988.1">
    <property type="nucleotide sequence ID" value="NZ_FOGG01000010.1"/>
</dbReference>
<dbReference type="InterPro" id="IPR001387">
    <property type="entry name" value="Cro/C1-type_HTH"/>
</dbReference>
<dbReference type="Pfam" id="PF01381">
    <property type="entry name" value="HTH_3"/>
    <property type="match status" value="1"/>
</dbReference>